<protein>
    <submittedName>
        <fullName evidence="1">Rhomboid-like protein</fullName>
    </submittedName>
</protein>
<evidence type="ECO:0000313" key="1">
    <source>
        <dbReference type="EMBL" id="MBX09043.1"/>
    </source>
</evidence>
<accession>A0A2P2KTL9</accession>
<dbReference type="EMBL" id="GGEC01028559">
    <property type="protein sequence ID" value="MBX09043.1"/>
    <property type="molecule type" value="Transcribed_RNA"/>
</dbReference>
<organism evidence="1">
    <name type="scientific">Rhizophora mucronata</name>
    <name type="common">Asiatic mangrove</name>
    <dbReference type="NCBI Taxonomy" id="61149"/>
    <lineage>
        <taxon>Eukaryota</taxon>
        <taxon>Viridiplantae</taxon>
        <taxon>Streptophyta</taxon>
        <taxon>Embryophyta</taxon>
        <taxon>Tracheophyta</taxon>
        <taxon>Spermatophyta</taxon>
        <taxon>Magnoliopsida</taxon>
        <taxon>eudicotyledons</taxon>
        <taxon>Gunneridae</taxon>
        <taxon>Pentapetalae</taxon>
        <taxon>rosids</taxon>
        <taxon>fabids</taxon>
        <taxon>Malpighiales</taxon>
        <taxon>Rhizophoraceae</taxon>
        <taxon>Rhizophora</taxon>
    </lineage>
</organism>
<sequence>MNSGDFLGSCGIKSDLWPWFLANLCSRSFVSYMYLIRQCVNHFRRLIHANEPLLRRS</sequence>
<proteinExistence type="predicted"/>
<reference evidence="1" key="1">
    <citation type="submission" date="2018-02" db="EMBL/GenBank/DDBJ databases">
        <title>Rhizophora mucronata_Transcriptome.</title>
        <authorList>
            <person name="Meera S.P."/>
            <person name="Sreeshan A."/>
            <person name="Augustine A."/>
        </authorList>
    </citation>
    <scope>NUCLEOTIDE SEQUENCE</scope>
    <source>
        <tissue evidence="1">Leaf</tissue>
    </source>
</reference>
<name>A0A2P2KTL9_RHIMU</name>
<dbReference type="AlphaFoldDB" id="A0A2P2KTL9"/>